<accession>A0A212JLL9</accession>
<comment type="function">
    <text evidence="11">Phosphorylase is an important allosteric enzyme in carbohydrate metabolism. Enzymes from different sources differ in their regulatory mechanisms and in their natural substrates. However, all known phosphorylases share catalytic and structural properties.</text>
</comment>
<dbReference type="FunFam" id="3.40.50.2000:FF:000003">
    <property type="entry name" value="Alpha-1,4 glucan phosphorylase"/>
    <property type="match status" value="1"/>
</dbReference>
<keyword evidence="7 13" id="KW-0328">Glycosyltransferase</keyword>
<evidence type="ECO:0000256" key="11">
    <source>
        <dbReference type="ARBA" id="ARBA00025174"/>
    </source>
</evidence>
<dbReference type="NCBIfam" id="TIGR02093">
    <property type="entry name" value="P_ylase"/>
    <property type="match status" value="1"/>
</dbReference>
<organism evidence="14">
    <name type="scientific">uncultured Alphaproteobacteria bacterium</name>
    <dbReference type="NCBI Taxonomy" id="91750"/>
    <lineage>
        <taxon>Bacteria</taxon>
        <taxon>Pseudomonadati</taxon>
        <taxon>Pseudomonadota</taxon>
        <taxon>Alphaproteobacteria</taxon>
        <taxon>environmental samples</taxon>
    </lineage>
</organism>
<keyword evidence="6" id="KW-0021">Allosteric enzyme</keyword>
<dbReference type="GO" id="GO:0030170">
    <property type="term" value="F:pyridoxal phosphate binding"/>
    <property type="evidence" value="ECO:0007669"/>
    <property type="project" value="InterPro"/>
</dbReference>
<dbReference type="GO" id="GO:0005737">
    <property type="term" value="C:cytoplasm"/>
    <property type="evidence" value="ECO:0007669"/>
    <property type="project" value="UniProtKB-SubCell"/>
</dbReference>
<dbReference type="PROSITE" id="PS00102">
    <property type="entry name" value="PHOSPHORYLASE"/>
    <property type="match status" value="1"/>
</dbReference>
<evidence type="ECO:0000256" key="10">
    <source>
        <dbReference type="ARBA" id="ARBA00023277"/>
    </source>
</evidence>
<keyword evidence="8 13" id="KW-0808">Transferase</keyword>
<dbReference type="PANTHER" id="PTHR11468">
    <property type="entry name" value="GLYCOGEN PHOSPHORYLASE"/>
    <property type="match status" value="1"/>
</dbReference>
<evidence type="ECO:0000313" key="14">
    <source>
        <dbReference type="EMBL" id="SBW00326.1"/>
    </source>
</evidence>
<evidence type="ECO:0000256" key="5">
    <source>
        <dbReference type="ARBA" id="ARBA00022490"/>
    </source>
</evidence>
<sequence length="825" mass="93364">MHKPVESYLGEPLISVFDDKESLKVALARSMIQSVGRSPDGAGDRDWFLALANLLRFVLSERNVKTSAQNYDQGKKLVYYLSMEYLIGRSLQKVLLDLGVMDITRETLADLGLDFDKLQDYEFDAALGNGGLGRLAACFLDSLFTHDYPGIGYGIRYEYGMFRQRIDEGQQIEQPENWLRYGNPWEVPRPSVLYRVRFGGKNLCWRDAEGKEVCQWVDADEVMAMAFDNPVSGFDTQTVGNLRLWSARATREFDLSTFNQGNYVEAVRNKTLSETLSKVLYPNDKSQDGQELRLKQEYFFVSASLQDILHRYLRNHENLENFPEQVAIQLNDTHPAMAVAELMRLFMDDHGMAFDQAWGLCTRTFGYTNHTLLPEALETWPIDMIQAILPRHLEIIYEINDVFLREVRRTFPGDSAILSRVSLVDDATRRIRMAHLAVIGSHKVNGVAALHTKLLREGLFADFAKIWPDKFVNMTNGITPRRWLRQANPPLSALITEKVGKGWEKDLGRLKGLARFADDAEVQARFREIKRANKERLAKLIAQTCGVAVDPASLFDTQVKRFHEYKRQLLNVLQVIGRYNRLKEDPAGIAVPRTVIFAGKAAPGYDMAKLIIRLVLDVAETLNHDRATSEMLKVAFIPDYKVSNAEIIIPGSELSEQISTAGTEASGTGNMKFALNGALTIGTMDGANIEIHDEVGPENIFIFGLDVAGAKALKAGSYDPWEYYNRDAALRQALDMVRNGYFSPNDPSRYKPLFDSLLRGGDTYLLLADYADYVRCQHEVDAVYRDPAEWTRRAIRNVANMGKFSSDRTIHGYAKEIWGIEPLDV</sequence>
<evidence type="ECO:0000256" key="2">
    <source>
        <dbReference type="ARBA" id="ARBA00001933"/>
    </source>
</evidence>
<evidence type="ECO:0000256" key="9">
    <source>
        <dbReference type="ARBA" id="ARBA00022898"/>
    </source>
</evidence>
<evidence type="ECO:0000256" key="8">
    <source>
        <dbReference type="ARBA" id="ARBA00022679"/>
    </source>
</evidence>
<evidence type="ECO:0000256" key="7">
    <source>
        <dbReference type="ARBA" id="ARBA00022676"/>
    </source>
</evidence>
<evidence type="ECO:0000256" key="6">
    <source>
        <dbReference type="ARBA" id="ARBA00022533"/>
    </source>
</evidence>
<evidence type="ECO:0000256" key="1">
    <source>
        <dbReference type="ARBA" id="ARBA00001275"/>
    </source>
</evidence>
<dbReference type="InterPro" id="IPR011833">
    <property type="entry name" value="Glycg_phsphrylas"/>
</dbReference>
<keyword evidence="10 13" id="KW-0119">Carbohydrate metabolism</keyword>
<dbReference type="GO" id="GO:0005980">
    <property type="term" value="P:glycogen catabolic process"/>
    <property type="evidence" value="ECO:0007669"/>
    <property type="project" value="TreeGrafter"/>
</dbReference>
<evidence type="ECO:0000256" key="3">
    <source>
        <dbReference type="ARBA" id="ARBA00004496"/>
    </source>
</evidence>
<reference evidence="14" key="1">
    <citation type="submission" date="2016-04" db="EMBL/GenBank/DDBJ databases">
        <authorList>
            <person name="Evans L.H."/>
            <person name="Alamgir A."/>
            <person name="Owens N."/>
            <person name="Weber N.D."/>
            <person name="Virtaneva K."/>
            <person name="Barbian K."/>
            <person name="Babar A."/>
            <person name="Rosenke K."/>
        </authorList>
    </citation>
    <scope>NUCLEOTIDE SEQUENCE</scope>
    <source>
        <strain evidence="14">86</strain>
    </source>
</reference>
<dbReference type="GO" id="GO:0008184">
    <property type="term" value="F:glycogen phosphorylase activity"/>
    <property type="evidence" value="ECO:0007669"/>
    <property type="project" value="InterPro"/>
</dbReference>
<keyword evidence="5" id="KW-0963">Cytoplasm</keyword>
<dbReference type="InterPro" id="IPR035090">
    <property type="entry name" value="Pyridoxal_P_attach_site"/>
</dbReference>
<evidence type="ECO:0000256" key="4">
    <source>
        <dbReference type="ARBA" id="ARBA00006047"/>
    </source>
</evidence>
<dbReference type="Pfam" id="PF00343">
    <property type="entry name" value="Phosphorylase"/>
    <property type="match status" value="1"/>
</dbReference>
<dbReference type="AlphaFoldDB" id="A0A212JLL9"/>
<proteinExistence type="inferred from homology"/>
<evidence type="ECO:0000256" key="13">
    <source>
        <dbReference type="RuleBase" id="RU000587"/>
    </source>
</evidence>
<comment type="subcellular location">
    <subcellularLocation>
        <location evidence="3">Cytoplasm</location>
    </subcellularLocation>
</comment>
<comment type="function">
    <text evidence="13">Allosteric enzyme that catalyzes the rate-limiting step in glycogen catabolism, the phosphorolytic cleavage of glycogen to produce glucose-1-phosphate, and plays a central role in maintaining cellular and organismal glucose homeostasis.</text>
</comment>
<dbReference type="PANTHER" id="PTHR11468:SF3">
    <property type="entry name" value="GLYCOGEN PHOSPHORYLASE, LIVER FORM"/>
    <property type="match status" value="1"/>
</dbReference>
<evidence type="ECO:0000256" key="12">
    <source>
        <dbReference type="PIRSR" id="PIRSR000460-1"/>
    </source>
</evidence>
<dbReference type="InterPro" id="IPR000811">
    <property type="entry name" value="Glyco_trans_35"/>
</dbReference>
<dbReference type="EC" id="2.4.1.1" evidence="13"/>
<comment type="cofactor">
    <cofactor evidence="2 13">
        <name>pyridoxal 5'-phosphate</name>
        <dbReference type="ChEBI" id="CHEBI:597326"/>
    </cofactor>
</comment>
<dbReference type="EMBL" id="FLUO01000001">
    <property type="protein sequence ID" value="SBW00326.1"/>
    <property type="molecule type" value="Genomic_DNA"/>
</dbReference>
<feature type="modified residue" description="N6-(pyridoxal phosphate)lysine" evidence="12">
    <location>
        <position position="672"/>
    </location>
</feature>
<comment type="similarity">
    <text evidence="4 13">Belongs to the glycogen phosphorylase family.</text>
</comment>
<name>A0A212JLL9_9PROT</name>
<dbReference type="CDD" id="cd04300">
    <property type="entry name" value="GT35_Glycogen_Phosphorylase"/>
    <property type="match status" value="1"/>
</dbReference>
<dbReference type="SUPFAM" id="SSF53756">
    <property type="entry name" value="UDP-Glycosyltransferase/glycogen phosphorylase"/>
    <property type="match status" value="1"/>
</dbReference>
<dbReference type="FunFam" id="3.40.50.2000:FF:000153">
    <property type="entry name" value="Alpha-1,4 glucan phosphorylase"/>
    <property type="match status" value="1"/>
</dbReference>
<dbReference type="Gene3D" id="3.40.50.2000">
    <property type="entry name" value="Glycogen Phosphorylase B"/>
    <property type="match status" value="2"/>
</dbReference>
<keyword evidence="9 12" id="KW-0663">Pyridoxal phosphate</keyword>
<protein>
    <recommendedName>
        <fullName evidence="13">Alpha-1,4 glucan phosphorylase</fullName>
        <ecNumber evidence="13">2.4.1.1</ecNumber>
    </recommendedName>
</protein>
<dbReference type="PIRSF" id="PIRSF000460">
    <property type="entry name" value="Pprylas_GlgP"/>
    <property type="match status" value="1"/>
</dbReference>
<comment type="catalytic activity">
    <reaction evidence="1 13">
        <text>[(1-&gt;4)-alpha-D-glucosyl](n) + phosphate = [(1-&gt;4)-alpha-D-glucosyl](n-1) + alpha-D-glucose 1-phosphate</text>
        <dbReference type="Rhea" id="RHEA:41732"/>
        <dbReference type="Rhea" id="RHEA-COMP:9584"/>
        <dbReference type="Rhea" id="RHEA-COMP:9586"/>
        <dbReference type="ChEBI" id="CHEBI:15444"/>
        <dbReference type="ChEBI" id="CHEBI:43474"/>
        <dbReference type="ChEBI" id="CHEBI:58601"/>
        <dbReference type="EC" id="2.4.1.1"/>
    </reaction>
</comment>
<gene>
    <name evidence="14" type="primary">glgP</name>
    <name evidence="14" type="ORF">KL86APRO_11284</name>
</gene>